<protein>
    <submittedName>
        <fullName evidence="2">Uncharacterized protein</fullName>
    </submittedName>
</protein>
<feature type="transmembrane region" description="Helical" evidence="1">
    <location>
        <begin position="20"/>
        <end position="43"/>
    </location>
</feature>
<comment type="caution">
    <text evidence="2">The sequence shown here is derived from an EMBL/GenBank/DDBJ whole genome shotgun (WGS) entry which is preliminary data.</text>
</comment>
<evidence type="ECO:0000256" key="1">
    <source>
        <dbReference type="SAM" id="Phobius"/>
    </source>
</evidence>
<keyword evidence="1" id="KW-0812">Transmembrane</keyword>
<dbReference type="Proteomes" id="UP000707206">
    <property type="component" value="Unassembled WGS sequence"/>
</dbReference>
<reference evidence="2" key="1">
    <citation type="submission" date="2019-07" db="EMBL/GenBank/DDBJ databases">
        <authorList>
            <person name="De-Chao Zhang Q."/>
        </authorList>
    </citation>
    <scope>NUCLEOTIDE SEQUENCE</scope>
    <source>
        <strain evidence="2">TP-CH-4</strain>
    </source>
</reference>
<keyword evidence="3" id="KW-1185">Reference proteome</keyword>
<reference evidence="2" key="2">
    <citation type="submission" date="2020-03" db="EMBL/GenBank/DDBJ databases">
        <title>Flavobacteriaceae bacterium strain TP-CH-4, a member of the family Flavobacteriaceae isolated from a deep-sea seamount.</title>
        <authorList>
            <person name="Zhang D.-C."/>
        </authorList>
    </citation>
    <scope>NUCLEOTIDE SEQUENCE</scope>
    <source>
        <strain evidence="2">TP-CH-4</strain>
    </source>
</reference>
<name>A0A967EDZ9_9FLAO</name>
<evidence type="ECO:0000313" key="2">
    <source>
        <dbReference type="EMBL" id="NHF59868.1"/>
    </source>
</evidence>
<organism evidence="2 3">
    <name type="scientific">Pelagihabitans pacificus</name>
    <dbReference type="NCBI Taxonomy" id="2696054"/>
    <lineage>
        <taxon>Bacteria</taxon>
        <taxon>Pseudomonadati</taxon>
        <taxon>Bacteroidota</taxon>
        <taxon>Flavobacteriia</taxon>
        <taxon>Flavobacteriales</taxon>
        <taxon>Flavobacteriaceae</taxon>
        <taxon>Pelagihabitans</taxon>
    </lineage>
</organism>
<keyword evidence="1" id="KW-1133">Transmembrane helix</keyword>
<dbReference type="EMBL" id="VIKU02000003">
    <property type="protein sequence ID" value="NHF59868.1"/>
    <property type="molecule type" value="Genomic_DNA"/>
</dbReference>
<accession>A0A967EDZ9</accession>
<dbReference type="RefSeq" id="WP_166204870.1">
    <property type="nucleotide sequence ID" value="NZ_VIKU02000003.1"/>
</dbReference>
<gene>
    <name evidence="2" type="ORF">FK220_010990</name>
</gene>
<sequence>MDVLNVLIQNSSLQGMPTWYKATTLLLFSLILVTVITSLFILITQGPGMTIRFGY</sequence>
<keyword evidence="1" id="KW-0472">Membrane</keyword>
<evidence type="ECO:0000313" key="3">
    <source>
        <dbReference type="Proteomes" id="UP000707206"/>
    </source>
</evidence>
<proteinExistence type="predicted"/>
<dbReference type="AlphaFoldDB" id="A0A967EDZ9"/>